<evidence type="ECO:0000256" key="6">
    <source>
        <dbReference type="ARBA" id="ARBA00023136"/>
    </source>
</evidence>
<proteinExistence type="predicted"/>
<name>A0A7M7N006_STRPU</name>
<keyword evidence="5" id="KW-1133">Transmembrane helix</keyword>
<accession>A0A7M7N006</accession>
<protein>
    <recommendedName>
        <fullName evidence="11">SRCR domain-containing protein</fullName>
    </recommendedName>
</protein>
<evidence type="ECO:0000256" key="1">
    <source>
        <dbReference type="ARBA" id="ARBA00004167"/>
    </source>
</evidence>
<evidence type="ECO:0000256" key="7">
    <source>
        <dbReference type="ARBA" id="ARBA00023157"/>
    </source>
</evidence>
<feature type="disulfide bond" evidence="9">
    <location>
        <begin position="103"/>
        <end position="113"/>
    </location>
</feature>
<keyword evidence="2" id="KW-0812">Transmembrane</keyword>
<dbReference type="EnsemblMetazoa" id="XM_030973421">
    <property type="protein sequence ID" value="XP_030829281"/>
    <property type="gene ID" value="LOC753462"/>
</dbReference>
<keyword evidence="4" id="KW-0677">Repeat</keyword>
<dbReference type="InterPro" id="IPR053243">
    <property type="entry name" value="SJ_maturation_regulator"/>
</dbReference>
<keyword evidence="7 9" id="KW-1015">Disulfide bond</keyword>
<dbReference type="KEGG" id="spu:753462"/>
<dbReference type="OMA" id="GDMNTNG"/>
<evidence type="ECO:0000256" key="2">
    <source>
        <dbReference type="ARBA" id="ARBA00022692"/>
    </source>
</evidence>
<dbReference type="PANTHER" id="PTHR47653:SF1">
    <property type="entry name" value="DELETED IN MALIGNANT BRAIN TUMORS 1 PROTEIN"/>
    <property type="match status" value="1"/>
</dbReference>
<dbReference type="SUPFAM" id="SSF56487">
    <property type="entry name" value="SRCR-like"/>
    <property type="match status" value="1"/>
</dbReference>
<sequence length="167" mass="17907">MKIAIPVCLALVAFFGTVGGTISDGQVRLNNQGDMNTNGGILEVYYQGEWGKVCPSGYWNSNAATVVCRQLGFAATGYVFNPSDFVDPDSDPNQKVWMDNVSCTGDEQTIVGCFSGEMVMTTSSCSGDVAAVLCGVEKKEVGDNDDLFKLKVRAVELLLDLLRGTKK</sequence>
<dbReference type="SMART" id="SM00202">
    <property type="entry name" value="SR"/>
    <property type="match status" value="1"/>
</dbReference>
<dbReference type="PANTHER" id="PTHR47653">
    <property type="entry name" value="PROTEIN BARK BEETLE"/>
    <property type="match status" value="1"/>
</dbReference>
<dbReference type="PRINTS" id="PR00258">
    <property type="entry name" value="SPERACTRCPTR"/>
</dbReference>
<evidence type="ECO:0000256" key="8">
    <source>
        <dbReference type="ARBA" id="ARBA00023180"/>
    </source>
</evidence>
<reference evidence="13" key="1">
    <citation type="submission" date="2015-02" db="EMBL/GenBank/DDBJ databases">
        <title>Genome sequencing for Strongylocentrotus purpuratus.</title>
        <authorList>
            <person name="Murali S."/>
            <person name="Liu Y."/>
            <person name="Vee V."/>
            <person name="English A."/>
            <person name="Wang M."/>
            <person name="Skinner E."/>
            <person name="Han Y."/>
            <person name="Muzny D.M."/>
            <person name="Worley K.C."/>
            <person name="Gibbs R.A."/>
        </authorList>
    </citation>
    <scope>NUCLEOTIDE SEQUENCE</scope>
</reference>
<keyword evidence="13" id="KW-1185">Reference proteome</keyword>
<dbReference type="GO" id="GO:0016020">
    <property type="term" value="C:membrane"/>
    <property type="evidence" value="ECO:0007669"/>
    <property type="project" value="UniProtKB-SubCell"/>
</dbReference>
<dbReference type="InParanoid" id="A0A7M7N006"/>
<dbReference type="GeneID" id="753462"/>
<keyword evidence="3 10" id="KW-0732">Signal</keyword>
<evidence type="ECO:0000256" key="3">
    <source>
        <dbReference type="ARBA" id="ARBA00022729"/>
    </source>
</evidence>
<feature type="chain" id="PRO_5029734871" description="SRCR domain-containing protein" evidence="10">
    <location>
        <begin position="21"/>
        <end position="167"/>
    </location>
</feature>
<dbReference type="AlphaFoldDB" id="A0A7M7N006"/>
<evidence type="ECO:0000256" key="5">
    <source>
        <dbReference type="ARBA" id="ARBA00022989"/>
    </source>
</evidence>
<comment type="caution">
    <text evidence="9">Lacks conserved residue(s) required for the propagation of feature annotation.</text>
</comment>
<evidence type="ECO:0000313" key="13">
    <source>
        <dbReference type="Proteomes" id="UP000007110"/>
    </source>
</evidence>
<evidence type="ECO:0000256" key="10">
    <source>
        <dbReference type="SAM" id="SignalP"/>
    </source>
</evidence>
<dbReference type="FunFam" id="3.10.250.10:FF:000016">
    <property type="entry name" value="Scavenger receptor cysteine-rich protein type 12"/>
    <property type="match status" value="1"/>
</dbReference>
<evidence type="ECO:0000259" key="11">
    <source>
        <dbReference type="PROSITE" id="PS50287"/>
    </source>
</evidence>
<evidence type="ECO:0000256" key="4">
    <source>
        <dbReference type="ARBA" id="ARBA00022737"/>
    </source>
</evidence>
<keyword evidence="8" id="KW-0325">Glycoprotein</keyword>
<evidence type="ECO:0000313" key="12">
    <source>
        <dbReference type="EnsemblMetazoa" id="XP_030829281"/>
    </source>
</evidence>
<dbReference type="PROSITE" id="PS50287">
    <property type="entry name" value="SRCR_2"/>
    <property type="match status" value="1"/>
</dbReference>
<evidence type="ECO:0000256" key="9">
    <source>
        <dbReference type="PROSITE-ProRule" id="PRU00196"/>
    </source>
</evidence>
<comment type="subcellular location">
    <subcellularLocation>
        <location evidence="1">Membrane</location>
        <topology evidence="1">Single-pass membrane protein</topology>
    </subcellularLocation>
</comment>
<dbReference type="Proteomes" id="UP000007110">
    <property type="component" value="Unassembled WGS sequence"/>
</dbReference>
<reference evidence="12" key="2">
    <citation type="submission" date="2021-01" db="UniProtKB">
        <authorList>
            <consortium name="EnsemblMetazoa"/>
        </authorList>
    </citation>
    <scope>IDENTIFICATION</scope>
</reference>
<organism evidence="12 13">
    <name type="scientific">Strongylocentrotus purpuratus</name>
    <name type="common">Purple sea urchin</name>
    <dbReference type="NCBI Taxonomy" id="7668"/>
    <lineage>
        <taxon>Eukaryota</taxon>
        <taxon>Metazoa</taxon>
        <taxon>Echinodermata</taxon>
        <taxon>Eleutherozoa</taxon>
        <taxon>Echinozoa</taxon>
        <taxon>Echinoidea</taxon>
        <taxon>Euechinoidea</taxon>
        <taxon>Echinacea</taxon>
        <taxon>Camarodonta</taxon>
        <taxon>Echinidea</taxon>
        <taxon>Strongylocentrotidae</taxon>
        <taxon>Strongylocentrotus</taxon>
    </lineage>
</organism>
<keyword evidence="6" id="KW-0472">Membrane</keyword>
<dbReference type="Pfam" id="PF00530">
    <property type="entry name" value="SRCR"/>
    <property type="match status" value="1"/>
</dbReference>
<dbReference type="InterPro" id="IPR001190">
    <property type="entry name" value="SRCR"/>
</dbReference>
<dbReference type="OrthoDB" id="10176313at2759"/>
<dbReference type="InterPro" id="IPR036772">
    <property type="entry name" value="SRCR-like_dom_sf"/>
</dbReference>
<feature type="signal peptide" evidence="10">
    <location>
        <begin position="1"/>
        <end position="20"/>
    </location>
</feature>
<dbReference type="RefSeq" id="XP_030829281.1">
    <property type="nucleotide sequence ID" value="XM_030973421.1"/>
</dbReference>
<feature type="domain" description="SRCR" evidence="11">
    <location>
        <begin position="27"/>
        <end position="135"/>
    </location>
</feature>
<dbReference type="Gene3D" id="3.10.250.10">
    <property type="entry name" value="SRCR-like domain"/>
    <property type="match status" value="1"/>
</dbReference>